<dbReference type="InterPro" id="IPR007577">
    <property type="entry name" value="GlycoTrfase_DXD_sugar-bd_CS"/>
</dbReference>
<feature type="signal peptide" evidence="2">
    <location>
        <begin position="1"/>
        <end position="16"/>
    </location>
</feature>
<comment type="caution">
    <text evidence="3">The sequence shown here is derived from an EMBL/GenBank/DDBJ whole genome shotgun (WGS) entry which is preliminary data.</text>
</comment>
<dbReference type="PANTHER" id="PTHR12042">
    <property type="entry name" value="LACTOSYLCERAMIDE 4-ALPHA-GALACTOSYLTRANSFERASE ALPHA- 1,4-GALACTOSYLTRANSFERASE"/>
    <property type="match status" value="1"/>
</dbReference>
<sequence length="499" mass="55697">MIMFIVVLLYRTESRAEQSQKIEIDSSDRAPSFDGVPSSSFERSDTGAGGAGGYRSAMSPLGAGGPLPGSAMSLGVAPDPPTEASQGAPIRVGVGTSTAIRDTGSGYEMTGVIPPLDYKLFCCKDEGNAGLTPVCCKHDGTARMTGRPCSTYVKERSVQQVLRLEKSTSFEPFDDAPKNCGTGSIRMTLEKNIAVYTDFGTCMDFARSIANNYRLCSDEVVPFHLYWQGAVNVELLTAARSFLATQDLSQSVMWVWSTQAEPEDSRWTQLSEAAGDRLEWKSYDLESEIVGTPLEGEMDHIMVSDERRWVDSDLFRVLILYNYGGIYFDADVILLRDFAPIMGSEWLYQWGSSCNYANGAIASLGKHSDLAREFLVQISLIKPRINSFDWGRQMYHDVWQTKQFDIFPCCFFDMDWMFGPQAEHFSYASTFIGPFASHLHQKMRKHCIEQGGALDNVSKWYTKRIRERLGVRISELELPRYGDGSDCKLPGQDEDARAR</sequence>
<evidence type="ECO:0008006" key="5">
    <source>
        <dbReference type="Google" id="ProtNLM"/>
    </source>
</evidence>
<dbReference type="InterPro" id="IPR029044">
    <property type="entry name" value="Nucleotide-diphossugar_trans"/>
</dbReference>
<protein>
    <recommendedName>
        <fullName evidence="5">Glycosyltransferase family 32 protein</fullName>
    </recommendedName>
</protein>
<name>A0A9W6ZC07_9STRA</name>
<feature type="compositionally biased region" description="Basic and acidic residues" evidence="1">
    <location>
        <begin position="17"/>
        <end position="28"/>
    </location>
</feature>
<keyword evidence="2" id="KW-0732">Signal</keyword>
<dbReference type="AlphaFoldDB" id="A0A9W6ZC07"/>
<dbReference type="GO" id="GO:0006688">
    <property type="term" value="P:glycosphingolipid biosynthetic process"/>
    <property type="evidence" value="ECO:0007669"/>
    <property type="project" value="TreeGrafter"/>
</dbReference>
<feature type="chain" id="PRO_5040740455" description="Glycosyltransferase family 32 protein" evidence="2">
    <location>
        <begin position="17"/>
        <end position="499"/>
    </location>
</feature>
<dbReference type="Gene3D" id="3.90.550.20">
    <property type="match status" value="1"/>
</dbReference>
<dbReference type="InterPro" id="IPR051981">
    <property type="entry name" value="Glycosyltransf_32"/>
</dbReference>
<dbReference type="Proteomes" id="UP001162640">
    <property type="component" value="Unassembled WGS sequence"/>
</dbReference>
<dbReference type="EMBL" id="BLQM01000002">
    <property type="protein sequence ID" value="GMH47799.1"/>
    <property type="molecule type" value="Genomic_DNA"/>
</dbReference>
<evidence type="ECO:0000313" key="4">
    <source>
        <dbReference type="Proteomes" id="UP001162640"/>
    </source>
</evidence>
<accession>A0A9W6ZC07</accession>
<feature type="region of interest" description="Disordered" evidence="1">
    <location>
        <begin position="17"/>
        <end position="89"/>
    </location>
</feature>
<dbReference type="Pfam" id="PF04488">
    <property type="entry name" value="Gly_transf_sug"/>
    <property type="match status" value="1"/>
</dbReference>
<evidence type="ECO:0000256" key="2">
    <source>
        <dbReference type="SAM" id="SignalP"/>
    </source>
</evidence>
<reference evidence="4" key="1">
    <citation type="journal article" date="2023" name="Commun. Biol.">
        <title>Genome analysis of Parmales, the sister group of diatoms, reveals the evolutionary specialization of diatoms from phago-mixotrophs to photoautotrophs.</title>
        <authorList>
            <person name="Ban H."/>
            <person name="Sato S."/>
            <person name="Yoshikawa S."/>
            <person name="Yamada K."/>
            <person name="Nakamura Y."/>
            <person name="Ichinomiya M."/>
            <person name="Sato N."/>
            <person name="Blanc-Mathieu R."/>
            <person name="Endo H."/>
            <person name="Kuwata A."/>
            <person name="Ogata H."/>
        </authorList>
    </citation>
    <scope>NUCLEOTIDE SEQUENCE [LARGE SCALE GENOMIC DNA]</scope>
</reference>
<gene>
    <name evidence="3" type="ORF">TL16_g00154</name>
</gene>
<proteinExistence type="predicted"/>
<dbReference type="PANTHER" id="PTHR12042:SF21">
    <property type="entry name" value="ALPHA1,4-GALACTOSYLTRANSFERASE 1-RELATED"/>
    <property type="match status" value="1"/>
</dbReference>
<organism evidence="3 4">
    <name type="scientific">Triparma laevis f. inornata</name>
    <dbReference type="NCBI Taxonomy" id="1714386"/>
    <lineage>
        <taxon>Eukaryota</taxon>
        <taxon>Sar</taxon>
        <taxon>Stramenopiles</taxon>
        <taxon>Ochrophyta</taxon>
        <taxon>Bolidophyceae</taxon>
        <taxon>Parmales</taxon>
        <taxon>Triparmaceae</taxon>
        <taxon>Triparma</taxon>
    </lineage>
</organism>
<evidence type="ECO:0000313" key="3">
    <source>
        <dbReference type="EMBL" id="GMH47799.1"/>
    </source>
</evidence>
<dbReference type="GO" id="GO:0016758">
    <property type="term" value="F:hexosyltransferase activity"/>
    <property type="evidence" value="ECO:0007669"/>
    <property type="project" value="TreeGrafter"/>
</dbReference>
<evidence type="ECO:0000256" key="1">
    <source>
        <dbReference type="SAM" id="MobiDB-lite"/>
    </source>
</evidence>
<dbReference type="GO" id="GO:0016020">
    <property type="term" value="C:membrane"/>
    <property type="evidence" value="ECO:0007669"/>
    <property type="project" value="GOC"/>
</dbReference>
<dbReference type="SUPFAM" id="SSF53448">
    <property type="entry name" value="Nucleotide-diphospho-sugar transferases"/>
    <property type="match status" value="1"/>
</dbReference>